<evidence type="ECO:0000313" key="2">
    <source>
        <dbReference type="EMBL" id="KKK96274.1"/>
    </source>
</evidence>
<keyword evidence="1" id="KW-0547">Nucleotide-binding</keyword>
<dbReference type="AlphaFoldDB" id="A0A0F9C148"/>
<accession>A0A0F9C148</accession>
<dbReference type="PANTHER" id="PTHR42918:SF15">
    <property type="entry name" value="LYSINE--TRNA LIGASE, CHLOROPLASTIC_MITOCHONDRIAL"/>
    <property type="match status" value="1"/>
</dbReference>
<protein>
    <recommendedName>
        <fullName evidence="3">OB domain-containing protein</fullName>
    </recommendedName>
</protein>
<dbReference type="CDD" id="cd04322">
    <property type="entry name" value="LysRS_N"/>
    <property type="match status" value="1"/>
</dbReference>
<dbReference type="PANTHER" id="PTHR42918">
    <property type="entry name" value="LYSYL-TRNA SYNTHETASE"/>
    <property type="match status" value="1"/>
</dbReference>
<dbReference type="GO" id="GO:0004824">
    <property type="term" value="F:lysine-tRNA ligase activity"/>
    <property type="evidence" value="ECO:0007669"/>
    <property type="project" value="TreeGrafter"/>
</dbReference>
<comment type="caution">
    <text evidence="2">The sequence shown here is derived from an EMBL/GenBank/DDBJ whole genome shotgun (WGS) entry which is preliminary data.</text>
</comment>
<evidence type="ECO:0000256" key="1">
    <source>
        <dbReference type="ARBA" id="ARBA00022741"/>
    </source>
</evidence>
<feature type="non-terminal residue" evidence="2">
    <location>
        <position position="1"/>
    </location>
</feature>
<organism evidence="2">
    <name type="scientific">marine sediment metagenome</name>
    <dbReference type="NCBI Taxonomy" id="412755"/>
    <lineage>
        <taxon>unclassified sequences</taxon>
        <taxon>metagenomes</taxon>
        <taxon>ecological metagenomes</taxon>
    </lineage>
</organism>
<dbReference type="InterPro" id="IPR044136">
    <property type="entry name" value="Lys-tRNA-ligase_II_N"/>
</dbReference>
<gene>
    <name evidence="2" type="ORF">LCGC14_2664420</name>
</gene>
<sequence length="76" mass="8678">SKDKQSHIKFIEKKLDLGDILGIEGNIFLTQKGELTIFVKKVTLLCKTLLPLPDKHSGLADLGVKYRKRLDDKRRC</sequence>
<dbReference type="EMBL" id="LAZR01046554">
    <property type="protein sequence ID" value="KKK96274.1"/>
    <property type="molecule type" value="Genomic_DNA"/>
</dbReference>
<reference evidence="2" key="1">
    <citation type="journal article" date="2015" name="Nature">
        <title>Complex archaea that bridge the gap between prokaryotes and eukaryotes.</title>
        <authorList>
            <person name="Spang A."/>
            <person name="Saw J.H."/>
            <person name="Jorgensen S.L."/>
            <person name="Zaremba-Niedzwiedzka K."/>
            <person name="Martijn J."/>
            <person name="Lind A.E."/>
            <person name="van Eijk R."/>
            <person name="Schleper C."/>
            <person name="Guy L."/>
            <person name="Ettema T.J."/>
        </authorList>
    </citation>
    <scope>NUCLEOTIDE SEQUENCE</scope>
</reference>
<dbReference type="InterPro" id="IPR012340">
    <property type="entry name" value="NA-bd_OB-fold"/>
</dbReference>
<dbReference type="SUPFAM" id="SSF50249">
    <property type="entry name" value="Nucleic acid-binding proteins"/>
    <property type="match status" value="1"/>
</dbReference>
<dbReference type="Gene3D" id="2.40.50.140">
    <property type="entry name" value="Nucleic acid-binding proteins"/>
    <property type="match status" value="1"/>
</dbReference>
<dbReference type="GO" id="GO:0005829">
    <property type="term" value="C:cytosol"/>
    <property type="evidence" value="ECO:0007669"/>
    <property type="project" value="TreeGrafter"/>
</dbReference>
<dbReference type="GO" id="GO:0000049">
    <property type="term" value="F:tRNA binding"/>
    <property type="evidence" value="ECO:0007669"/>
    <property type="project" value="TreeGrafter"/>
</dbReference>
<dbReference type="GO" id="GO:0000166">
    <property type="term" value="F:nucleotide binding"/>
    <property type="evidence" value="ECO:0007669"/>
    <property type="project" value="InterPro"/>
</dbReference>
<name>A0A0F9C148_9ZZZZ</name>
<evidence type="ECO:0008006" key="3">
    <source>
        <dbReference type="Google" id="ProtNLM"/>
    </source>
</evidence>
<dbReference type="GO" id="GO:0006430">
    <property type="term" value="P:lysyl-tRNA aminoacylation"/>
    <property type="evidence" value="ECO:0007669"/>
    <property type="project" value="TreeGrafter"/>
</dbReference>
<proteinExistence type="predicted"/>